<feature type="compositionally biased region" description="Basic and acidic residues" evidence="1">
    <location>
        <begin position="629"/>
        <end position="644"/>
    </location>
</feature>
<dbReference type="AlphaFoldDB" id="A0AAD8HSH5"/>
<evidence type="ECO:0000313" key="3">
    <source>
        <dbReference type="Proteomes" id="UP001237642"/>
    </source>
</evidence>
<proteinExistence type="predicted"/>
<feature type="compositionally biased region" description="Low complexity" evidence="1">
    <location>
        <begin position="57"/>
        <end position="73"/>
    </location>
</feature>
<dbReference type="InterPro" id="IPR039319">
    <property type="entry name" value="ELF3-like"/>
</dbReference>
<evidence type="ECO:0000256" key="1">
    <source>
        <dbReference type="SAM" id="MobiDB-lite"/>
    </source>
</evidence>
<name>A0AAD8HSH5_9APIA</name>
<feature type="compositionally biased region" description="Polar residues" evidence="1">
    <location>
        <begin position="276"/>
        <end position="294"/>
    </location>
</feature>
<feature type="compositionally biased region" description="Polar residues" evidence="1">
    <location>
        <begin position="212"/>
        <end position="223"/>
    </location>
</feature>
<feature type="compositionally biased region" description="Polar residues" evidence="1">
    <location>
        <begin position="120"/>
        <end position="136"/>
    </location>
</feature>
<reference evidence="2" key="1">
    <citation type="submission" date="2023-02" db="EMBL/GenBank/DDBJ databases">
        <title>Genome of toxic invasive species Heracleum sosnowskyi carries increased number of genes despite the absence of recent whole-genome duplications.</title>
        <authorList>
            <person name="Schelkunov M."/>
            <person name="Shtratnikova V."/>
            <person name="Makarenko M."/>
            <person name="Klepikova A."/>
            <person name="Omelchenko D."/>
            <person name="Novikova G."/>
            <person name="Obukhova E."/>
            <person name="Bogdanov V."/>
            <person name="Penin A."/>
            <person name="Logacheva M."/>
        </authorList>
    </citation>
    <scope>NUCLEOTIDE SEQUENCE</scope>
    <source>
        <strain evidence="2">Hsosn_3</strain>
        <tissue evidence="2">Leaf</tissue>
    </source>
</reference>
<accession>A0AAD8HSH5</accession>
<dbReference type="Proteomes" id="UP001237642">
    <property type="component" value="Unassembled WGS sequence"/>
</dbReference>
<dbReference type="EMBL" id="JAUIZM010000007">
    <property type="protein sequence ID" value="KAK1372562.1"/>
    <property type="molecule type" value="Genomic_DNA"/>
</dbReference>
<feature type="region of interest" description="Disordered" evidence="1">
    <location>
        <begin position="88"/>
        <end position="253"/>
    </location>
</feature>
<evidence type="ECO:0000313" key="2">
    <source>
        <dbReference type="EMBL" id="KAK1372562.1"/>
    </source>
</evidence>
<reference evidence="2" key="2">
    <citation type="submission" date="2023-05" db="EMBL/GenBank/DDBJ databases">
        <authorList>
            <person name="Schelkunov M.I."/>
        </authorList>
    </citation>
    <scope>NUCLEOTIDE SEQUENCE</scope>
    <source>
        <strain evidence="2">Hsosn_3</strain>
        <tissue evidence="2">Leaf</tissue>
    </source>
</reference>
<feature type="compositionally biased region" description="Polar residues" evidence="1">
    <location>
        <begin position="579"/>
        <end position="594"/>
    </location>
</feature>
<feature type="compositionally biased region" description="Basic and acidic residues" evidence="1">
    <location>
        <begin position="1"/>
        <end position="11"/>
    </location>
</feature>
<organism evidence="2 3">
    <name type="scientific">Heracleum sosnowskyi</name>
    <dbReference type="NCBI Taxonomy" id="360622"/>
    <lineage>
        <taxon>Eukaryota</taxon>
        <taxon>Viridiplantae</taxon>
        <taxon>Streptophyta</taxon>
        <taxon>Embryophyta</taxon>
        <taxon>Tracheophyta</taxon>
        <taxon>Spermatophyta</taxon>
        <taxon>Magnoliopsida</taxon>
        <taxon>eudicotyledons</taxon>
        <taxon>Gunneridae</taxon>
        <taxon>Pentapetalae</taxon>
        <taxon>asterids</taxon>
        <taxon>campanulids</taxon>
        <taxon>Apiales</taxon>
        <taxon>Apiaceae</taxon>
        <taxon>Apioideae</taxon>
        <taxon>apioid superclade</taxon>
        <taxon>Tordylieae</taxon>
        <taxon>Tordyliinae</taxon>
        <taxon>Heracleum</taxon>
    </lineage>
</organism>
<keyword evidence="3" id="KW-1185">Reference proteome</keyword>
<feature type="region of interest" description="Disordered" evidence="1">
    <location>
        <begin position="276"/>
        <end position="300"/>
    </location>
</feature>
<feature type="region of interest" description="Disordered" evidence="1">
    <location>
        <begin position="579"/>
        <end position="651"/>
    </location>
</feature>
<dbReference type="PANTHER" id="PTHR34281">
    <property type="entry name" value="PROTEIN EARLY FLOWERING 3"/>
    <property type="match status" value="1"/>
</dbReference>
<dbReference type="PANTHER" id="PTHR34281:SF2">
    <property type="entry name" value="PROTEIN EARLY FLOWERING 3"/>
    <property type="match status" value="1"/>
</dbReference>
<feature type="compositionally biased region" description="Basic and acidic residues" evidence="1">
    <location>
        <begin position="174"/>
        <end position="188"/>
    </location>
</feature>
<sequence length="700" mass="77811">MKRGKDDDKSVEPMFPRLHVNDTERGGPRAPPRNKMALYEQLSIPSQRFNSGMLPANPNSSGSLNPPSSSQGSGHERAMLFPRHLPSSVHRVEEPNRNLSPSLEHTGTKRRQEEDFTVPIFSQSNMAQDPCVNNNGIDRERPSPFGTTYSDRLVNFQKTAEKGQKQIDTSRVNRRQEDNRGSEGKSNELVELGVNSKYSNPNQSCRERSESPLKQFSASSTFKQNDHPTHLLNRLNNGHESLQPDYREESQPMKTGWGAGVLFDHSRGMGCRDSSTYTGDLQYKQRSPSIPTNDAESREDTRRIVHTETFEIGDDVSENSMVDSMSGTDLCPDDVVGVIGQKHFWKARRAIVNQQRVFAVQVFELHRLIKVQKLIAESPHILLEDAFIGKHLKGSSEKKNTSDCIVKTTPKIIRHIDAPEKPDNRLESSAENAVEKTSISLVEKDGQPPKYGSFSGNPPPMPAMSDTNMSPWGFNQPSGHQWLIPVMTPTEGLVYKPYPAPGFMNTTYGPPGSTPVMGNYPNYGLPAPQYPYQGLGPASFPHPASHGYFPPFGMPVMHPPFAGPMENMEQFNVQNQASCNVPSQKNGDVPSQKNGDIPKAVKLTPSKKNEVQLSTASSPSERKQKSRTAHTEERSAHTEEKRSDALPLFPTSPVNQVANVATNHPTRVIKVVPHNARSATESVARIFQSIQEERRHHDGA</sequence>
<feature type="region of interest" description="Disordered" evidence="1">
    <location>
        <begin position="1"/>
        <end position="76"/>
    </location>
</feature>
<comment type="caution">
    <text evidence="2">The sequence shown here is derived from an EMBL/GenBank/DDBJ whole genome shotgun (WGS) entry which is preliminary data.</text>
</comment>
<dbReference type="GO" id="GO:2000028">
    <property type="term" value="P:regulation of photoperiodism, flowering"/>
    <property type="evidence" value="ECO:0007669"/>
    <property type="project" value="InterPro"/>
</dbReference>
<protein>
    <submittedName>
        <fullName evidence="2">EARLY FLOWERING 3</fullName>
    </submittedName>
</protein>
<gene>
    <name evidence="2" type="ORF">POM88_028755</name>
</gene>